<keyword evidence="8" id="KW-1003">Cell membrane</keyword>
<evidence type="ECO:0000256" key="6">
    <source>
        <dbReference type="ARBA" id="ARBA00012487"/>
    </source>
</evidence>
<keyword evidence="12 25" id="KW-0548">Nucleotidyltransferase</keyword>
<evidence type="ECO:0000256" key="14">
    <source>
        <dbReference type="ARBA" id="ARBA00023098"/>
    </source>
</evidence>
<evidence type="ECO:0000256" key="8">
    <source>
        <dbReference type="ARBA" id="ARBA00022475"/>
    </source>
</evidence>
<keyword evidence="9" id="KW-0444">Lipid biosynthesis</keyword>
<comment type="pathway">
    <text evidence="3">Phospholipid metabolism; CDP-diacylglycerol biosynthesis; CDP-diacylglycerol from sn-glycerol 3-phosphate: step 3/3.</text>
</comment>
<feature type="transmembrane region" description="Helical" evidence="24">
    <location>
        <begin position="108"/>
        <end position="126"/>
    </location>
</feature>
<protein>
    <recommendedName>
        <fullName evidence="7">Phosphatidate cytidylyltransferase</fullName>
        <ecNumber evidence="6">2.7.7.41</ecNumber>
    </recommendedName>
    <alternativeName>
        <fullName evidence="20">CDP-DAG synthase</fullName>
    </alternativeName>
    <alternativeName>
        <fullName evidence="22">CDP-DG synthase</fullName>
    </alternativeName>
    <alternativeName>
        <fullName evidence="18">CDP-diacylglycerol synthase</fullName>
    </alternativeName>
    <alternativeName>
        <fullName evidence="21">CDP-diglyceride pyrophosphorylase</fullName>
    </alternativeName>
    <alternativeName>
        <fullName evidence="23">CDP-diglyceride synthase</fullName>
    </alternativeName>
    <alternativeName>
        <fullName evidence="19">CTP:phosphatidate cytidylyltransferase</fullName>
    </alternativeName>
</protein>
<feature type="transmembrane region" description="Helical" evidence="24">
    <location>
        <begin position="84"/>
        <end position="101"/>
    </location>
</feature>
<evidence type="ECO:0000256" key="21">
    <source>
        <dbReference type="ARBA" id="ARBA00032396"/>
    </source>
</evidence>
<gene>
    <name evidence="25" type="ORF">N782_19155</name>
</gene>
<evidence type="ECO:0000256" key="22">
    <source>
        <dbReference type="ARBA" id="ARBA00032743"/>
    </source>
</evidence>
<dbReference type="GO" id="GO:0016024">
    <property type="term" value="P:CDP-diacylglycerol biosynthetic process"/>
    <property type="evidence" value="ECO:0007669"/>
    <property type="project" value="TreeGrafter"/>
</dbReference>
<dbReference type="eggNOG" id="COG4589">
    <property type="taxonomic scope" value="Bacteria"/>
</dbReference>
<accession>A0A0A2TEN3</accession>
<feature type="transmembrane region" description="Helical" evidence="24">
    <location>
        <begin position="132"/>
        <end position="153"/>
    </location>
</feature>
<evidence type="ECO:0000256" key="12">
    <source>
        <dbReference type="ARBA" id="ARBA00022695"/>
    </source>
</evidence>
<evidence type="ECO:0000256" key="7">
    <source>
        <dbReference type="ARBA" id="ARBA00019373"/>
    </source>
</evidence>
<sequence>MKQRVVTAILFGLFFIPITFFGGLPFKVLIYVFATIGLVELLRMRKISPTSFPGLTTLILLWILLVPIPSLIFFDYMDMTKSEATLLAVLILLAYTVLVKNKFTFDDAGFLLLSAIYVGMGFYYLILTREAGVHYVFFALFLIWATDTGAFFFGKAYGKRKLWPKISPNKTVEGAVGGILLACLVAAIFQLIVSVHATFFVVIAVAILVSIFGQIGDLVESAYKRHYSVKDSGKLLPGHGGVLDRFDSLIFVLPILHFIHFIS</sequence>
<comment type="subcellular location">
    <subcellularLocation>
        <location evidence="2">Cell membrane</location>
        <topology evidence="2">Multi-pass membrane protein</topology>
    </subcellularLocation>
</comment>
<evidence type="ECO:0000256" key="17">
    <source>
        <dbReference type="ARBA" id="ARBA00023264"/>
    </source>
</evidence>
<dbReference type="Proteomes" id="UP000030147">
    <property type="component" value="Unassembled WGS sequence"/>
</dbReference>
<evidence type="ECO:0000256" key="3">
    <source>
        <dbReference type="ARBA" id="ARBA00005119"/>
    </source>
</evidence>
<evidence type="ECO:0000256" key="4">
    <source>
        <dbReference type="ARBA" id="ARBA00005189"/>
    </source>
</evidence>
<dbReference type="Pfam" id="PF01148">
    <property type="entry name" value="CTP_transf_1"/>
    <property type="match status" value="1"/>
</dbReference>
<evidence type="ECO:0000256" key="13">
    <source>
        <dbReference type="ARBA" id="ARBA00022989"/>
    </source>
</evidence>
<evidence type="ECO:0000256" key="2">
    <source>
        <dbReference type="ARBA" id="ARBA00004651"/>
    </source>
</evidence>
<dbReference type="GO" id="GO:0004605">
    <property type="term" value="F:phosphatidate cytidylyltransferase activity"/>
    <property type="evidence" value="ECO:0007669"/>
    <property type="project" value="UniProtKB-EC"/>
</dbReference>
<keyword evidence="13 24" id="KW-1133">Transmembrane helix</keyword>
<comment type="caution">
    <text evidence="25">The sequence shown here is derived from an EMBL/GenBank/DDBJ whole genome shotgun (WGS) entry which is preliminary data.</text>
</comment>
<proteinExistence type="inferred from homology"/>
<feature type="transmembrane region" description="Helical" evidence="24">
    <location>
        <begin position="199"/>
        <end position="219"/>
    </location>
</feature>
<evidence type="ECO:0000256" key="1">
    <source>
        <dbReference type="ARBA" id="ARBA00001698"/>
    </source>
</evidence>
<comment type="catalytic activity">
    <reaction evidence="1">
        <text>a 1,2-diacyl-sn-glycero-3-phosphate + CTP + H(+) = a CDP-1,2-diacyl-sn-glycerol + diphosphate</text>
        <dbReference type="Rhea" id="RHEA:16229"/>
        <dbReference type="ChEBI" id="CHEBI:15378"/>
        <dbReference type="ChEBI" id="CHEBI:33019"/>
        <dbReference type="ChEBI" id="CHEBI:37563"/>
        <dbReference type="ChEBI" id="CHEBI:58332"/>
        <dbReference type="ChEBI" id="CHEBI:58608"/>
        <dbReference type="EC" id="2.7.7.41"/>
    </reaction>
</comment>
<comment type="similarity">
    <text evidence="5">Belongs to the CDS family.</text>
</comment>
<keyword evidence="11 24" id="KW-0812">Transmembrane</keyword>
<evidence type="ECO:0000256" key="9">
    <source>
        <dbReference type="ARBA" id="ARBA00022516"/>
    </source>
</evidence>
<reference evidence="25 26" key="1">
    <citation type="journal article" date="2015" name="Stand. Genomic Sci.">
        <title>High quality draft genome sequence of the moderately halophilic bacterium Pontibacillus yanchengensis Y32(T) and comparison among Pontibacillus genomes.</title>
        <authorList>
            <person name="Huang J."/>
            <person name="Qiao Z.X."/>
            <person name="Tang J.W."/>
            <person name="Wang G."/>
        </authorList>
    </citation>
    <scope>NUCLEOTIDE SEQUENCE [LARGE SCALE GENOMIC DNA]</scope>
    <source>
        <strain evidence="25 26">Y32</strain>
    </source>
</reference>
<dbReference type="EMBL" id="AVBF01000006">
    <property type="protein sequence ID" value="KGP74019.1"/>
    <property type="molecule type" value="Genomic_DNA"/>
</dbReference>
<dbReference type="PANTHER" id="PTHR46382">
    <property type="entry name" value="PHOSPHATIDATE CYTIDYLYLTRANSFERASE"/>
    <property type="match status" value="1"/>
</dbReference>
<dbReference type="STRING" id="1385514.N782_19155"/>
<evidence type="ECO:0000256" key="16">
    <source>
        <dbReference type="ARBA" id="ARBA00023209"/>
    </source>
</evidence>
<dbReference type="EC" id="2.7.7.41" evidence="6"/>
<evidence type="ECO:0000313" key="26">
    <source>
        <dbReference type="Proteomes" id="UP000030147"/>
    </source>
</evidence>
<dbReference type="OrthoDB" id="9799199at2"/>
<evidence type="ECO:0000256" key="24">
    <source>
        <dbReference type="SAM" id="Phobius"/>
    </source>
</evidence>
<feature type="transmembrane region" description="Helical" evidence="24">
    <location>
        <begin position="174"/>
        <end position="193"/>
    </location>
</feature>
<evidence type="ECO:0000256" key="20">
    <source>
        <dbReference type="ARBA" id="ARBA00032253"/>
    </source>
</evidence>
<keyword evidence="14" id="KW-0443">Lipid metabolism</keyword>
<keyword evidence="17" id="KW-1208">Phospholipid metabolism</keyword>
<dbReference type="PANTHER" id="PTHR46382:SF1">
    <property type="entry name" value="PHOSPHATIDATE CYTIDYLYLTRANSFERASE"/>
    <property type="match status" value="1"/>
</dbReference>
<evidence type="ECO:0000256" key="19">
    <source>
        <dbReference type="ARBA" id="ARBA00031825"/>
    </source>
</evidence>
<keyword evidence="16" id="KW-0594">Phospholipid biosynthesis</keyword>
<evidence type="ECO:0000256" key="15">
    <source>
        <dbReference type="ARBA" id="ARBA00023136"/>
    </source>
</evidence>
<feature type="transmembrane region" description="Helical" evidence="24">
    <location>
        <begin position="51"/>
        <end position="72"/>
    </location>
</feature>
<keyword evidence="15 24" id="KW-0472">Membrane</keyword>
<evidence type="ECO:0000256" key="10">
    <source>
        <dbReference type="ARBA" id="ARBA00022679"/>
    </source>
</evidence>
<evidence type="ECO:0000256" key="23">
    <source>
        <dbReference type="ARBA" id="ARBA00033406"/>
    </source>
</evidence>
<dbReference type="RefSeq" id="WP_036816432.1">
    <property type="nucleotide sequence ID" value="NZ_AVBF01000006.1"/>
</dbReference>
<evidence type="ECO:0000256" key="5">
    <source>
        <dbReference type="ARBA" id="ARBA00010185"/>
    </source>
</evidence>
<comment type="pathway">
    <text evidence="4">Lipid metabolism.</text>
</comment>
<keyword evidence="10 25" id="KW-0808">Transferase</keyword>
<evidence type="ECO:0000256" key="18">
    <source>
        <dbReference type="ARBA" id="ARBA00029893"/>
    </source>
</evidence>
<evidence type="ECO:0000256" key="11">
    <source>
        <dbReference type="ARBA" id="ARBA00022692"/>
    </source>
</evidence>
<evidence type="ECO:0000313" key="25">
    <source>
        <dbReference type="EMBL" id="KGP74019.1"/>
    </source>
</evidence>
<dbReference type="AlphaFoldDB" id="A0A0A2TEN3"/>
<dbReference type="GO" id="GO:0005886">
    <property type="term" value="C:plasma membrane"/>
    <property type="evidence" value="ECO:0007669"/>
    <property type="project" value="UniProtKB-SubCell"/>
</dbReference>
<feature type="transmembrane region" description="Helical" evidence="24">
    <location>
        <begin position="6"/>
        <end position="39"/>
    </location>
</feature>
<keyword evidence="26" id="KW-1185">Reference proteome</keyword>
<organism evidence="25 26">
    <name type="scientific">Pontibacillus yanchengensis Y32</name>
    <dbReference type="NCBI Taxonomy" id="1385514"/>
    <lineage>
        <taxon>Bacteria</taxon>
        <taxon>Bacillati</taxon>
        <taxon>Bacillota</taxon>
        <taxon>Bacilli</taxon>
        <taxon>Bacillales</taxon>
        <taxon>Bacillaceae</taxon>
        <taxon>Pontibacillus</taxon>
    </lineage>
</organism>
<name>A0A0A2TEN3_9BACI</name>